<protein>
    <submittedName>
        <fullName evidence="3">Pimeloyl-ACP methyl ester carboxylesterase</fullName>
    </submittedName>
</protein>
<feature type="domain" description="AB hydrolase-1" evidence="2">
    <location>
        <begin position="57"/>
        <end position="315"/>
    </location>
</feature>
<dbReference type="SUPFAM" id="SSF53474">
    <property type="entry name" value="alpha/beta-Hydrolases"/>
    <property type="match status" value="1"/>
</dbReference>
<dbReference type="Pfam" id="PF12697">
    <property type="entry name" value="Abhydrolase_6"/>
    <property type="match status" value="1"/>
</dbReference>
<evidence type="ECO:0000313" key="3">
    <source>
        <dbReference type="EMBL" id="MET3527738.1"/>
    </source>
</evidence>
<dbReference type="Proteomes" id="UP001549110">
    <property type="component" value="Unassembled WGS sequence"/>
</dbReference>
<dbReference type="InterPro" id="IPR000073">
    <property type="entry name" value="AB_hydrolase_1"/>
</dbReference>
<proteinExistence type="predicted"/>
<feature type="chain" id="PRO_5047182974" evidence="1">
    <location>
        <begin position="20"/>
        <end position="327"/>
    </location>
</feature>
<dbReference type="RefSeq" id="WP_331929260.1">
    <property type="nucleotide sequence ID" value="NZ_JBEPLU010000002.1"/>
</dbReference>
<gene>
    <name evidence="3" type="ORF">ABID41_002856</name>
</gene>
<evidence type="ECO:0000256" key="1">
    <source>
        <dbReference type="SAM" id="SignalP"/>
    </source>
</evidence>
<name>A0ABV2EKZ6_9CAUL</name>
<accession>A0ABV2EKZ6</accession>
<evidence type="ECO:0000259" key="2">
    <source>
        <dbReference type="Pfam" id="PF12697"/>
    </source>
</evidence>
<dbReference type="EMBL" id="JBEPLU010000002">
    <property type="protein sequence ID" value="MET3527738.1"/>
    <property type="molecule type" value="Genomic_DNA"/>
</dbReference>
<keyword evidence="1" id="KW-0732">Signal</keyword>
<dbReference type="PANTHER" id="PTHR43689:SF8">
    <property type="entry name" value="ALPHA_BETA-HYDROLASES SUPERFAMILY PROTEIN"/>
    <property type="match status" value="1"/>
</dbReference>
<comment type="caution">
    <text evidence="3">The sequence shown here is derived from an EMBL/GenBank/DDBJ whole genome shotgun (WGS) entry which is preliminary data.</text>
</comment>
<organism evidence="3 4">
    <name type="scientific">Phenylobacterium koreense</name>
    <dbReference type="NCBI Taxonomy" id="266125"/>
    <lineage>
        <taxon>Bacteria</taxon>
        <taxon>Pseudomonadati</taxon>
        <taxon>Pseudomonadota</taxon>
        <taxon>Alphaproteobacteria</taxon>
        <taxon>Caulobacterales</taxon>
        <taxon>Caulobacteraceae</taxon>
        <taxon>Phenylobacterium</taxon>
    </lineage>
</organism>
<sequence>MRLLITIAVSMLSAAPAAASIRDEAAGPGQLVRLPGGRHLNFRCSGHGTPTILLEGGYGATSLAWGGVRRHLDASYRVCAYDRAGAGFSDPGPLPRDGASIAYDLDRGLRTAKIRGPFVLVGHSAGALYMRLFYNRRPQDVVGMALIDPSIEHQDQRFAAMFGPGAGGIASIRDQAARCAAAAEQKELPSTDPKLARCVPKPRANQSEAAYAAQKASNLSAASWQAKVSELDTLFAATSEQIEAGPQSYGDLPLLVLTAGQTYESSSEEAQTAARNLWWGLHRELARRSTRGESRRIAEASHMMITEEPELVAQAVSEVARRAKEAK</sequence>
<feature type="signal peptide" evidence="1">
    <location>
        <begin position="1"/>
        <end position="19"/>
    </location>
</feature>
<dbReference type="PANTHER" id="PTHR43689">
    <property type="entry name" value="HYDROLASE"/>
    <property type="match status" value="1"/>
</dbReference>
<keyword evidence="4" id="KW-1185">Reference proteome</keyword>
<dbReference type="Gene3D" id="3.40.50.1820">
    <property type="entry name" value="alpha/beta hydrolase"/>
    <property type="match status" value="1"/>
</dbReference>
<dbReference type="InterPro" id="IPR029058">
    <property type="entry name" value="AB_hydrolase_fold"/>
</dbReference>
<evidence type="ECO:0000313" key="4">
    <source>
        <dbReference type="Proteomes" id="UP001549110"/>
    </source>
</evidence>
<reference evidence="3 4" key="1">
    <citation type="submission" date="2024-06" db="EMBL/GenBank/DDBJ databases">
        <title>Genomic Encyclopedia of Type Strains, Phase IV (KMG-IV): sequencing the most valuable type-strain genomes for metagenomic binning, comparative biology and taxonomic classification.</title>
        <authorList>
            <person name="Goeker M."/>
        </authorList>
    </citation>
    <scope>NUCLEOTIDE SEQUENCE [LARGE SCALE GENOMIC DNA]</scope>
    <source>
        <strain evidence="3 4">DSM 17809</strain>
    </source>
</reference>